<reference evidence="1" key="1">
    <citation type="submission" date="2019-11" db="EMBL/GenBank/DDBJ databases">
        <authorList>
            <person name="Feng L."/>
        </authorList>
    </citation>
    <scope>NUCLEOTIDE SEQUENCE</scope>
    <source>
        <strain evidence="1">CButyricumLFYP62</strain>
    </source>
</reference>
<dbReference type="SUPFAM" id="SSF52402">
    <property type="entry name" value="Adenine nucleotide alpha hydrolases-like"/>
    <property type="match status" value="1"/>
</dbReference>
<protein>
    <submittedName>
        <fullName evidence="1">Uncharacterized protein</fullName>
    </submittedName>
</protein>
<evidence type="ECO:0000313" key="1">
    <source>
        <dbReference type="EMBL" id="VYU17541.1"/>
    </source>
</evidence>
<organism evidence="1">
    <name type="scientific">Clostridium butyricum</name>
    <dbReference type="NCBI Taxonomy" id="1492"/>
    <lineage>
        <taxon>Bacteria</taxon>
        <taxon>Bacillati</taxon>
        <taxon>Bacillota</taxon>
        <taxon>Clostridia</taxon>
        <taxon>Eubacteriales</taxon>
        <taxon>Clostridiaceae</taxon>
        <taxon>Clostridium</taxon>
    </lineage>
</organism>
<dbReference type="EMBL" id="CACRTU010000014">
    <property type="protein sequence ID" value="VYU17541.1"/>
    <property type="molecule type" value="Genomic_DNA"/>
</dbReference>
<gene>
    <name evidence="1" type="ORF">CBLFYP62_01629</name>
</gene>
<dbReference type="AlphaFoldDB" id="A0A6N3CSL6"/>
<sequence length="277" mass="32121">MLVVVMKYIVCFSGGHSSALCAIECVRKAGKENVILLNHDISSEVEDKDIKRFKQEIADYLGIKITYANMEGWENKTPLRVCKELGGFKFGNGPALCTYNLKTKPFHKWLDDNYPVEKGQVREDIRIVYGFDKEETNRIQRRIGVMINQGYKCEFPLAFWDRTIEATEDIEIKRPIVYELFRHANCKGCLKAGKQQWYLTYCLYPKLWEEAKEVEKEIGYSILKDVFLEELEPKFASMRCKGIVPSEKVTSQKFWREVNKALPIEGQLSFLPCECAL</sequence>
<proteinExistence type="predicted"/>
<accession>A0A6N3CSL6</accession>
<dbReference type="Gene3D" id="3.40.50.620">
    <property type="entry name" value="HUPs"/>
    <property type="match status" value="1"/>
</dbReference>
<dbReference type="RefSeq" id="WP_052501785.1">
    <property type="nucleotide sequence ID" value="NZ_CAVLFT010000001.1"/>
</dbReference>
<dbReference type="InterPro" id="IPR014729">
    <property type="entry name" value="Rossmann-like_a/b/a_fold"/>
</dbReference>
<name>A0A6N3CSL6_CLOBU</name>